<feature type="transmembrane region" description="Helical" evidence="6">
    <location>
        <begin position="131"/>
        <end position="152"/>
    </location>
</feature>
<dbReference type="HOGENOM" id="CLU_000960_22_2_1"/>
<feature type="transmembrane region" description="Helical" evidence="6">
    <location>
        <begin position="225"/>
        <end position="248"/>
    </location>
</feature>
<feature type="transmembrane region" description="Helical" evidence="6">
    <location>
        <begin position="38"/>
        <end position="62"/>
    </location>
</feature>
<organism evidence="8">
    <name type="scientific">Colletotrichum fructicola (strain Nara gc5)</name>
    <name type="common">Anthracnose fungus</name>
    <name type="synonym">Colletotrichum gloeosporioides (strain Nara gc5)</name>
    <dbReference type="NCBI Taxonomy" id="1213859"/>
    <lineage>
        <taxon>Eukaryota</taxon>
        <taxon>Fungi</taxon>
        <taxon>Dikarya</taxon>
        <taxon>Ascomycota</taxon>
        <taxon>Pezizomycotina</taxon>
        <taxon>Sordariomycetes</taxon>
        <taxon>Hypocreomycetidae</taxon>
        <taxon>Glomerellales</taxon>
        <taxon>Glomerellaceae</taxon>
        <taxon>Colletotrichum</taxon>
        <taxon>Colletotrichum gloeosporioides species complex</taxon>
    </lineage>
</organism>
<sequence length="523" mass="56891">MGTKNGESQPSAAGKNTTTIGHKLQDPARAIYGWRLHICMLGLALALFLSALETTIIATALTTIGTHFNDYNKVGWVVTAFLVTNSGFILTYSKLTDIFGQRNILLFALAWFALFSGLCAAAQSMTLTHLIVFRALQGIGGSGIFSVVFVSVIDICPARWLGPYSAAVSSVFALASILGPILGGVISDTGDWKWIFLLNVPAAGIAGAVLVWSFPKDNMDFGKSVFKRIDFIGSLLSIGSAVLLLYGLQTGGAEHPWSDSRIVGTIVAGGVAVVLFFLYEWFIQRNSAAVIEPVMPFRLFKIPRVTFLLLTAFFQGAVFYAVVIVLPQLNQLRRYGWDTITISTILVVLGVGLLVEIPFSEKVLDRYYGYEVIIGVGMGTAVPILMVMGRVEVEDRDNAAMMGAFNTIRTMGGCIAISVCSAILHSEMPKRLDTLPEDVMRPLLASPTTVLPQLEKPVALMVRKTYNDVYRLQFIAVTVFAAAMLVFSVPPLFLSARSTASEKNEEESRERGTETLEEKQNAV</sequence>
<feature type="transmembrane region" description="Helical" evidence="6">
    <location>
        <begin position="469"/>
        <end position="489"/>
    </location>
</feature>
<gene>
    <name evidence="8" type="ORF">CGGC5_2282</name>
</gene>
<dbReference type="InterPro" id="IPR011701">
    <property type="entry name" value="MFS"/>
</dbReference>
<evidence type="ECO:0000313" key="8">
    <source>
        <dbReference type="EMBL" id="ELA24127.1"/>
    </source>
</evidence>
<feature type="region of interest" description="Disordered" evidence="5">
    <location>
        <begin position="498"/>
        <end position="523"/>
    </location>
</feature>
<name>L2FCP1_COLFN</name>
<feature type="transmembrane region" description="Helical" evidence="6">
    <location>
        <begin position="104"/>
        <end position="125"/>
    </location>
</feature>
<keyword evidence="4 6" id="KW-0472">Membrane</keyword>
<dbReference type="InterPro" id="IPR036259">
    <property type="entry name" value="MFS_trans_sf"/>
</dbReference>
<evidence type="ECO:0000256" key="6">
    <source>
        <dbReference type="SAM" id="Phobius"/>
    </source>
</evidence>
<evidence type="ECO:0000259" key="7">
    <source>
        <dbReference type="PROSITE" id="PS50850"/>
    </source>
</evidence>
<dbReference type="AlphaFoldDB" id="L2FCP1"/>
<protein>
    <submittedName>
        <fullName evidence="8">MFS multidrug transporter</fullName>
    </submittedName>
</protein>
<dbReference type="EMBL" id="KB021302">
    <property type="protein sequence ID" value="ELA24127.1"/>
    <property type="molecule type" value="Genomic_DNA"/>
</dbReference>
<evidence type="ECO:0000256" key="1">
    <source>
        <dbReference type="ARBA" id="ARBA00004141"/>
    </source>
</evidence>
<proteinExistence type="predicted"/>
<evidence type="ECO:0000256" key="3">
    <source>
        <dbReference type="ARBA" id="ARBA00022989"/>
    </source>
</evidence>
<evidence type="ECO:0000256" key="5">
    <source>
        <dbReference type="SAM" id="MobiDB-lite"/>
    </source>
</evidence>
<dbReference type="SUPFAM" id="SSF103473">
    <property type="entry name" value="MFS general substrate transporter"/>
    <property type="match status" value="1"/>
</dbReference>
<comment type="subcellular location">
    <subcellularLocation>
        <location evidence="1">Membrane</location>
        <topology evidence="1">Multi-pass membrane protein</topology>
    </subcellularLocation>
</comment>
<dbReference type="Gene3D" id="1.20.1250.20">
    <property type="entry name" value="MFS general substrate transporter like domains"/>
    <property type="match status" value="2"/>
</dbReference>
<feature type="transmembrane region" description="Helical" evidence="6">
    <location>
        <begin position="400"/>
        <end position="424"/>
    </location>
</feature>
<dbReference type="GO" id="GO:0005886">
    <property type="term" value="C:plasma membrane"/>
    <property type="evidence" value="ECO:0007669"/>
    <property type="project" value="TreeGrafter"/>
</dbReference>
<feature type="transmembrane region" description="Helical" evidence="6">
    <location>
        <begin position="305"/>
        <end position="329"/>
    </location>
</feature>
<feature type="transmembrane region" description="Helical" evidence="6">
    <location>
        <begin position="260"/>
        <end position="279"/>
    </location>
</feature>
<dbReference type="GO" id="GO:0022857">
    <property type="term" value="F:transmembrane transporter activity"/>
    <property type="evidence" value="ECO:0007669"/>
    <property type="project" value="InterPro"/>
</dbReference>
<keyword evidence="3 6" id="KW-1133">Transmembrane helix</keyword>
<dbReference type="InterPro" id="IPR020846">
    <property type="entry name" value="MFS_dom"/>
</dbReference>
<accession>L2FCP1</accession>
<dbReference type="PANTHER" id="PTHR23501">
    <property type="entry name" value="MAJOR FACILITATOR SUPERFAMILY"/>
    <property type="match status" value="1"/>
</dbReference>
<keyword evidence="2 6" id="KW-0812">Transmembrane</keyword>
<dbReference type="PANTHER" id="PTHR23501:SF43">
    <property type="entry name" value="MULTIDRUG TRANSPORTER, PUTATIVE (AFU_ORTHOLOGUE AFUA_6G03040)-RELATED"/>
    <property type="match status" value="1"/>
</dbReference>
<dbReference type="Pfam" id="PF07690">
    <property type="entry name" value="MFS_1"/>
    <property type="match status" value="1"/>
</dbReference>
<feature type="transmembrane region" description="Helical" evidence="6">
    <location>
        <begin position="335"/>
        <end position="355"/>
    </location>
</feature>
<feature type="transmembrane region" description="Helical" evidence="6">
    <location>
        <begin position="192"/>
        <end position="213"/>
    </location>
</feature>
<feature type="domain" description="Major facilitator superfamily (MFS) profile" evidence="7">
    <location>
        <begin position="39"/>
        <end position="499"/>
    </location>
</feature>
<feature type="transmembrane region" description="Helical" evidence="6">
    <location>
        <begin position="164"/>
        <end position="186"/>
    </location>
</feature>
<feature type="transmembrane region" description="Helical" evidence="6">
    <location>
        <begin position="367"/>
        <end position="388"/>
    </location>
</feature>
<dbReference type="PROSITE" id="PS50850">
    <property type="entry name" value="MFS"/>
    <property type="match status" value="1"/>
</dbReference>
<evidence type="ECO:0000256" key="2">
    <source>
        <dbReference type="ARBA" id="ARBA00022692"/>
    </source>
</evidence>
<feature type="transmembrane region" description="Helical" evidence="6">
    <location>
        <begin position="74"/>
        <end position="92"/>
    </location>
</feature>
<reference evidence="8" key="1">
    <citation type="submission" date="2012-08" db="EMBL/GenBank/DDBJ databases">
        <title>Genome analysis of Colletotrichum orbiculare and Colletotrichum fructicola.</title>
        <authorList>
            <person name="Gan P.H.P."/>
            <person name="Ikeda K."/>
            <person name="Irieda H."/>
            <person name="Narusaka M."/>
            <person name="O'Connell R.J."/>
            <person name="Narusaka Y."/>
            <person name="Takano Y."/>
            <person name="Kubo Y."/>
            <person name="Shirasu K."/>
        </authorList>
    </citation>
    <scope>NUCLEOTIDE SEQUENCE</scope>
    <source>
        <strain evidence="8">Nara gc5</strain>
    </source>
</reference>
<evidence type="ECO:0000256" key="4">
    <source>
        <dbReference type="ARBA" id="ARBA00023136"/>
    </source>
</evidence>
<feature type="compositionally biased region" description="Basic and acidic residues" evidence="5">
    <location>
        <begin position="500"/>
        <end position="523"/>
    </location>
</feature>